<dbReference type="Proteomes" id="UP001347796">
    <property type="component" value="Unassembled WGS sequence"/>
</dbReference>
<feature type="compositionally biased region" description="Polar residues" evidence="1">
    <location>
        <begin position="85"/>
        <end position="97"/>
    </location>
</feature>
<evidence type="ECO:0000256" key="1">
    <source>
        <dbReference type="SAM" id="MobiDB-lite"/>
    </source>
</evidence>
<keyword evidence="3" id="KW-1185">Reference proteome</keyword>
<evidence type="ECO:0000313" key="3">
    <source>
        <dbReference type="Proteomes" id="UP001347796"/>
    </source>
</evidence>
<proteinExistence type="predicted"/>
<evidence type="ECO:0000313" key="2">
    <source>
        <dbReference type="EMBL" id="KAK6171641.1"/>
    </source>
</evidence>
<feature type="compositionally biased region" description="Basic residues" evidence="1">
    <location>
        <begin position="75"/>
        <end position="84"/>
    </location>
</feature>
<dbReference type="PANTHER" id="PTHR46601:SF2">
    <property type="entry name" value="UBIQUITIN-LIKE PROTEASE FAMILY PROFILE DOMAIN-CONTAINING PROTEIN"/>
    <property type="match status" value="1"/>
</dbReference>
<protein>
    <submittedName>
        <fullName evidence="2">Uncharacterized protein</fullName>
    </submittedName>
</protein>
<reference evidence="2 3" key="1">
    <citation type="submission" date="2024-01" db="EMBL/GenBank/DDBJ databases">
        <title>The genome of the rayed Mediterranean limpet Patella caerulea (Linnaeus, 1758).</title>
        <authorList>
            <person name="Anh-Thu Weber A."/>
            <person name="Halstead-Nussloch G."/>
        </authorList>
    </citation>
    <scope>NUCLEOTIDE SEQUENCE [LARGE SCALE GENOMIC DNA]</scope>
    <source>
        <strain evidence="2">AATW-2023a</strain>
        <tissue evidence="2">Whole specimen</tissue>
    </source>
</reference>
<dbReference type="AlphaFoldDB" id="A0AAN8PGH6"/>
<sequence>MDVDQDDHACQCTDTIKIKKSNAERCMKYRKKIIQKDPLFKDKERKRIAQYRETKKSNLTPEEKTVLREKERLRKKEYRSKHTSTKTPIQTPQQNHATPCPYDRPQSLGKAIQRVFRRLPFSPRKKKAVISGIADKIGLNLENKMITNISNANNNGLPHETVQLIQDFYYRTDIVYTMPGMKDEITIWMNGSKEKKRKYYLTLFLQEAYSIYCQVNPDYIISFSKFCSLRPKNVLLLHETPADQCRCRIHENFIMKLNGLKIHYDSQQFWESHLCDSASNSTCWQSKCPSCNNGILLKTNLELDQKVTWKEWIVDKETKKLMCLSNEDTVRNLLLATQKDFNETVIHINIKRIQSKQFQEDKNNPKVRILQVDFAMNYSCEYQNEIQSALWSRASVTLFTAAFITQNRCKTYLICSDTKEKSKDTVAVFLNHWYENHLILENNDVLEEVIWTDGPSGEFKNRYMVWSNCYSYYQRSTIAHLHGNISQRVMVKE</sequence>
<organism evidence="2 3">
    <name type="scientific">Patella caerulea</name>
    <name type="common">Rayed Mediterranean limpet</name>
    <dbReference type="NCBI Taxonomy" id="87958"/>
    <lineage>
        <taxon>Eukaryota</taxon>
        <taxon>Metazoa</taxon>
        <taxon>Spiralia</taxon>
        <taxon>Lophotrochozoa</taxon>
        <taxon>Mollusca</taxon>
        <taxon>Gastropoda</taxon>
        <taxon>Patellogastropoda</taxon>
        <taxon>Patelloidea</taxon>
        <taxon>Patellidae</taxon>
        <taxon>Patella</taxon>
    </lineage>
</organism>
<comment type="caution">
    <text evidence="2">The sequence shown here is derived from an EMBL/GenBank/DDBJ whole genome shotgun (WGS) entry which is preliminary data.</text>
</comment>
<accession>A0AAN8PGH6</accession>
<feature type="region of interest" description="Disordered" evidence="1">
    <location>
        <begin position="75"/>
        <end position="101"/>
    </location>
</feature>
<gene>
    <name evidence="2" type="ORF">SNE40_018087</name>
</gene>
<name>A0AAN8PGH6_PATCE</name>
<dbReference type="PANTHER" id="PTHR46601">
    <property type="entry name" value="ULP_PROTEASE DOMAIN-CONTAINING PROTEIN"/>
    <property type="match status" value="1"/>
</dbReference>
<dbReference type="EMBL" id="JAZGQO010000013">
    <property type="protein sequence ID" value="KAK6171641.1"/>
    <property type="molecule type" value="Genomic_DNA"/>
</dbReference>